<reference evidence="6 7" key="2">
    <citation type="journal article" date="2012" name="Nature">
        <title>Insights into hominid evolution from the gorilla genome sequence.</title>
        <authorList>
            <person name="Scally A."/>
            <person name="Dutheil J.Y."/>
            <person name="Hillier L.W."/>
            <person name="Jordan G.E."/>
            <person name="Goodhead I."/>
            <person name="Herrero J."/>
            <person name="Hobolth A."/>
            <person name="Lappalainen T."/>
            <person name="Mailund T."/>
            <person name="Marques-Bonet T."/>
            <person name="McCarthy S."/>
            <person name="Montgomery S.H."/>
            <person name="Schwalie P.C."/>
            <person name="Tang Y.A."/>
            <person name="Ward M.C."/>
            <person name="Xue Y."/>
            <person name="Yngvadottir B."/>
            <person name="Alkan C."/>
            <person name="Andersen L.N."/>
            <person name="Ayub Q."/>
            <person name="Ball E.V."/>
            <person name="Beal K."/>
            <person name="Bradley B.J."/>
            <person name="Chen Y."/>
            <person name="Clee C.M."/>
            <person name="Fitzgerald S."/>
            <person name="Graves T.A."/>
            <person name="Gu Y."/>
            <person name="Heath P."/>
            <person name="Heger A."/>
            <person name="Karakoc E."/>
            <person name="Kolb-Kokocinski A."/>
            <person name="Laird G.K."/>
            <person name="Lunter G."/>
            <person name="Meader S."/>
            <person name="Mort M."/>
            <person name="Mullikin J.C."/>
            <person name="Munch K."/>
            <person name="O'Connor T.D."/>
            <person name="Phillips A.D."/>
            <person name="Prado-Martinez J."/>
            <person name="Rogers A.S."/>
            <person name="Sajjadian S."/>
            <person name="Schmidt D."/>
            <person name="Shaw K."/>
            <person name="Simpson J.T."/>
            <person name="Stenson P.D."/>
            <person name="Turner D.J."/>
            <person name="Vigilant L."/>
            <person name="Vilella A.J."/>
            <person name="Whitener W."/>
            <person name="Zhu B."/>
            <person name="Cooper D.N."/>
            <person name="de Jong P."/>
            <person name="Dermitzakis E.T."/>
            <person name="Eichler E.E."/>
            <person name="Flicek P."/>
            <person name="Goldman N."/>
            <person name="Mundy N.I."/>
            <person name="Ning Z."/>
            <person name="Odom D.T."/>
            <person name="Ponting C.P."/>
            <person name="Quail M.A."/>
            <person name="Ryder O.A."/>
            <person name="Searle S.M."/>
            <person name="Warren W.C."/>
            <person name="Wilson R.K."/>
            <person name="Schierup M.H."/>
            <person name="Rogers J."/>
            <person name="Tyler-Smith C."/>
            <person name="Durbin R."/>
        </authorList>
    </citation>
    <scope>NUCLEOTIDE SEQUENCE [LARGE SCALE GENOMIC DNA]</scope>
</reference>
<dbReference type="GO" id="GO:0030388">
    <property type="term" value="P:fructose 1,6-bisphosphate metabolic process"/>
    <property type="evidence" value="ECO:0000318"/>
    <property type="project" value="GO_Central"/>
</dbReference>
<dbReference type="SUPFAM" id="SSF51569">
    <property type="entry name" value="Aldolase"/>
    <property type="match status" value="1"/>
</dbReference>
<comment type="similarity">
    <text evidence="2">Belongs to the class I fructose-bisphosphate aldolase family.</text>
</comment>
<evidence type="ECO:0000256" key="1">
    <source>
        <dbReference type="ARBA" id="ARBA00004714"/>
    </source>
</evidence>
<dbReference type="OMA" id="EVASMVW"/>
<evidence type="ECO:0000256" key="3">
    <source>
        <dbReference type="ARBA" id="ARBA00013068"/>
    </source>
</evidence>
<dbReference type="InParanoid" id="A0A2I2YM23"/>
<dbReference type="EC" id="4.1.2.13" evidence="3"/>
<dbReference type="Pfam" id="PF00274">
    <property type="entry name" value="Glycolytic"/>
    <property type="match status" value="1"/>
</dbReference>
<organism evidence="6 7">
    <name type="scientific">Gorilla gorilla gorilla</name>
    <name type="common">Western lowland gorilla</name>
    <dbReference type="NCBI Taxonomy" id="9595"/>
    <lineage>
        <taxon>Eukaryota</taxon>
        <taxon>Metazoa</taxon>
        <taxon>Chordata</taxon>
        <taxon>Craniata</taxon>
        <taxon>Vertebrata</taxon>
        <taxon>Euteleostomi</taxon>
        <taxon>Mammalia</taxon>
        <taxon>Eutheria</taxon>
        <taxon>Euarchontoglires</taxon>
        <taxon>Primates</taxon>
        <taxon>Haplorrhini</taxon>
        <taxon>Catarrhini</taxon>
        <taxon>Hominidae</taxon>
        <taxon>Gorilla</taxon>
    </lineage>
</organism>
<dbReference type="Ensembl" id="ENSGGOT00000066282.1">
    <property type="protein sequence ID" value="ENSGGOP00000036007.1"/>
    <property type="gene ID" value="ENSGGOG00000038821.1"/>
</dbReference>
<dbReference type="GeneTree" id="ENSGT00950000182987"/>
<evidence type="ECO:0000256" key="5">
    <source>
        <dbReference type="ARBA" id="ARBA00023239"/>
    </source>
</evidence>
<dbReference type="GO" id="GO:0005829">
    <property type="term" value="C:cytosol"/>
    <property type="evidence" value="ECO:0000318"/>
    <property type="project" value="GO_Central"/>
</dbReference>
<keyword evidence="4" id="KW-0324">Glycolysis</keyword>
<dbReference type="GO" id="GO:0006096">
    <property type="term" value="P:glycolytic process"/>
    <property type="evidence" value="ECO:0000318"/>
    <property type="project" value="GO_Central"/>
</dbReference>
<dbReference type="EMBL" id="CABD030076658">
    <property type="status" value="NOT_ANNOTATED_CDS"/>
    <property type="molecule type" value="Genomic_DNA"/>
</dbReference>
<dbReference type="InterPro" id="IPR000741">
    <property type="entry name" value="FBA_I"/>
</dbReference>
<reference evidence="6" key="3">
    <citation type="submission" date="2025-08" db="UniProtKB">
        <authorList>
            <consortium name="Ensembl"/>
        </authorList>
    </citation>
    <scope>IDENTIFICATION</scope>
</reference>
<keyword evidence="5" id="KW-0456">Lyase</keyword>
<protein>
    <recommendedName>
        <fullName evidence="3">fructose-bisphosphate aldolase</fullName>
        <ecNumber evidence="3">4.1.2.13</ecNumber>
    </recommendedName>
</protein>
<reference evidence="6" key="4">
    <citation type="submission" date="2025-09" db="UniProtKB">
        <authorList>
            <consortium name="Ensembl"/>
        </authorList>
    </citation>
    <scope>IDENTIFICATION</scope>
</reference>
<sequence>MPYQYPALTLEQKKELSDIAHRIVALGKGILAADESTGSIAKRLQSLGAENTEENRRFYRQLLLTADDCVNPCIGDVILFHQTLYQKKDDGRPFPQVVISKGGVGGSKVDKGVVPLAGTNGETTTQGLYGLSECCAQYKKDGADFTKWHCVLKTGEHTPSALAIMENTNVLACYQSGIVPIVEPEILPNGDHDLKHCQLINTSILEGILLNPSMVTPGHPCIQKFSHEEIAMVTVTTLHRTMPPTVPGITFLSGGQNEEEASINLNASALKAWGRKKENLKPAQEDLACQGKYTLSSQPGAAASESLFISNHTY</sequence>
<evidence type="ECO:0000256" key="4">
    <source>
        <dbReference type="ARBA" id="ARBA00023152"/>
    </source>
</evidence>
<evidence type="ECO:0000256" key="2">
    <source>
        <dbReference type="ARBA" id="ARBA00010387"/>
    </source>
</evidence>
<dbReference type="PANTHER" id="PTHR11627">
    <property type="entry name" value="FRUCTOSE-BISPHOSPHATE ALDOLASE"/>
    <property type="match status" value="1"/>
</dbReference>
<dbReference type="Proteomes" id="UP000001519">
    <property type="component" value="Chromosome 10"/>
</dbReference>
<keyword evidence="7" id="KW-1185">Reference proteome</keyword>
<dbReference type="NCBIfam" id="NF033379">
    <property type="entry name" value="FrucBisAld_I"/>
    <property type="match status" value="1"/>
</dbReference>
<dbReference type="InterPro" id="IPR013785">
    <property type="entry name" value="Aldolase_TIM"/>
</dbReference>
<dbReference type="AlphaFoldDB" id="A0A2I2YM23"/>
<evidence type="ECO:0000313" key="7">
    <source>
        <dbReference type="Proteomes" id="UP000001519"/>
    </source>
</evidence>
<evidence type="ECO:0000313" key="6">
    <source>
        <dbReference type="Ensembl" id="ENSGGOP00000036007.1"/>
    </source>
</evidence>
<dbReference type="GO" id="GO:0004332">
    <property type="term" value="F:fructose-bisphosphate aldolase activity"/>
    <property type="evidence" value="ECO:0000318"/>
    <property type="project" value="GO_Central"/>
</dbReference>
<dbReference type="Bgee" id="ENSGGOG00000038821">
    <property type="expression patterns" value="Expressed in heart and 2 other cell types or tissues"/>
</dbReference>
<dbReference type="UniPathway" id="UPA00109">
    <property type="reaction ID" value="UER00183"/>
</dbReference>
<comment type="pathway">
    <text evidence="1">Carbohydrate degradation; glycolysis; D-glyceraldehyde 3-phosphate and glycerone phosphate from D-glucose: step 4/4.</text>
</comment>
<proteinExistence type="inferred from homology"/>
<accession>A0A2I2YM23</accession>
<dbReference type="STRING" id="9593.ENSGGOP00000036007"/>
<name>A0A2I2YM23_GORGO</name>
<dbReference type="Gene3D" id="3.20.20.70">
    <property type="entry name" value="Aldolase class I"/>
    <property type="match status" value="1"/>
</dbReference>
<reference evidence="7" key="1">
    <citation type="submission" date="2011-05" db="EMBL/GenBank/DDBJ databases">
        <title>Insights into the evolution of the great apes provided by the gorilla genome.</title>
        <authorList>
            <person name="Scally A."/>
        </authorList>
    </citation>
    <scope>NUCLEOTIDE SEQUENCE [LARGE SCALE GENOMIC DNA]</scope>
</reference>